<dbReference type="PROSITE" id="PS51787">
    <property type="entry name" value="LON_N"/>
    <property type="match status" value="1"/>
</dbReference>
<gene>
    <name evidence="2" type="ORF">H0P51_03835</name>
</gene>
<reference evidence="2 3" key="2">
    <citation type="submission" date="2020-07" db="EMBL/GenBank/DDBJ databases">
        <authorList>
            <person name="Yu X."/>
        </authorList>
    </citation>
    <scope>NUCLEOTIDE SEQUENCE [LARGE SCALE GENOMIC DNA]</scope>
    <source>
        <strain evidence="3">24</strain>
    </source>
</reference>
<keyword evidence="3" id="KW-1185">Reference proteome</keyword>
<dbReference type="RefSeq" id="WP_180916719.1">
    <property type="nucleotide sequence ID" value="NZ_CP059165.1"/>
</dbReference>
<dbReference type="Gene3D" id="2.30.130.40">
    <property type="entry name" value="LON domain-like"/>
    <property type="match status" value="1"/>
</dbReference>
<dbReference type="PANTHER" id="PTHR46732:SF8">
    <property type="entry name" value="ATP-DEPENDENT PROTEASE LA (LON) DOMAIN PROTEIN"/>
    <property type="match status" value="1"/>
</dbReference>
<dbReference type="SMART" id="SM00464">
    <property type="entry name" value="LON"/>
    <property type="match status" value="1"/>
</dbReference>
<accession>A0A7D6IT00</accession>
<dbReference type="InterPro" id="IPR015947">
    <property type="entry name" value="PUA-like_sf"/>
</dbReference>
<dbReference type="AlphaFoldDB" id="A0A7D6IT00"/>
<dbReference type="Pfam" id="PF02190">
    <property type="entry name" value="LON_substr_bdg"/>
    <property type="match status" value="1"/>
</dbReference>
<feature type="domain" description="Lon N-terminal" evidence="1">
    <location>
        <begin position="5"/>
        <end position="206"/>
    </location>
</feature>
<dbReference type="SUPFAM" id="SSF88697">
    <property type="entry name" value="PUA domain-like"/>
    <property type="match status" value="1"/>
</dbReference>
<dbReference type="KEGG" id="mgor:H0P51_03835"/>
<protein>
    <submittedName>
        <fullName evidence="2">LON peptidase substrate-binding domain-containing protein</fullName>
    </submittedName>
</protein>
<dbReference type="InterPro" id="IPR003111">
    <property type="entry name" value="Lon_prtase_N"/>
</dbReference>
<evidence type="ECO:0000313" key="3">
    <source>
        <dbReference type="Proteomes" id="UP000510682"/>
    </source>
</evidence>
<name>A0A7D6IT00_9MYCO</name>
<dbReference type="InterPro" id="IPR046336">
    <property type="entry name" value="Lon_prtase_N_sf"/>
</dbReference>
<dbReference type="EMBL" id="CP059165">
    <property type="protein sequence ID" value="QLL08119.1"/>
    <property type="molecule type" value="Genomic_DNA"/>
</dbReference>
<sequence length="215" mass="24006">MDREPVEMPMFPLESVLLPNETLPLRIFEPRYTALVRHCMECERPRFGVVLISRGREVGGGDERSDVGTLATITEYVDGGSGRYALRCRIGERIRVRQWLPDDPFPRARIQSWPDEPGLPVTAAQLHDVEDRVLALFERIAAVRGVELPDRDVLFDYPRDSGDRSNTLYALAARVPMGPADRYAVLAAPSAADRLAALLEAVDSVTAMVEFQLSD</sequence>
<reference evidence="3" key="1">
    <citation type="submission" date="2020-07" db="EMBL/GenBank/DDBJ databases">
        <title>Description of Mycobacterium gordonae subsp. intergordonae subsp.nov. and Mycobacterium gordonae subsp. gordonae subsp. nov.</title>
        <authorList>
            <person name="Yu X."/>
        </authorList>
    </citation>
    <scope>NUCLEOTIDE SEQUENCE [LARGE SCALE GENOMIC DNA]</scope>
    <source>
        <strain evidence="3">24</strain>
    </source>
</reference>
<dbReference type="Proteomes" id="UP000510682">
    <property type="component" value="Chromosome"/>
</dbReference>
<evidence type="ECO:0000313" key="2">
    <source>
        <dbReference type="EMBL" id="QLL08119.1"/>
    </source>
</evidence>
<proteinExistence type="predicted"/>
<evidence type="ECO:0000259" key="1">
    <source>
        <dbReference type="PROSITE" id="PS51787"/>
    </source>
</evidence>
<dbReference type="PANTHER" id="PTHR46732">
    <property type="entry name" value="ATP-DEPENDENT PROTEASE LA (LON) DOMAIN PROTEIN"/>
    <property type="match status" value="1"/>
</dbReference>
<organism evidence="2 3">
    <name type="scientific">Mycobacterium vicinigordonae</name>
    <dbReference type="NCBI Taxonomy" id="1719132"/>
    <lineage>
        <taxon>Bacteria</taxon>
        <taxon>Bacillati</taxon>
        <taxon>Actinomycetota</taxon>
        <taxon>Actinomycetes</taxon>
        <taxon>Mycobacteriales</taxon>
        <taxon>Mycobacteriaceae</taxon>
        <taxon>Mycobacterium</taxon>
    </lineage>
</organism>
<reference evidence="3" key="3">
    <citation type="submission" date="2023-07" db="EMBL/GenBank/DDBJ databases">
        <title>Description of Mycobacterium gordonae subsp. intergordonae subsp.nov. and Mycobacterium gordonae subsp. gordonae subsp. nov.</title>
        <authorList>
            <person name="Huang H."/>
        </authorList>
    </citation>
    <scope>NUCLEOTIDE SEQUENCE [LARGE SCALE GENOMIC DNA]</scope>
    <source>
        <strain evidence="3">24</strain>
    </source>
</reference>